<organism evidence="2 3">
    <name type="scientific">Kineosporia mesophila</name>
    <dbReference type="NCBI Taxonomy" id="566012"/>
    <lineage>
        <taxon>Bacteria</taxon>
        <taxon>Bacillati</taxon>
        <taxon>Actinomycetota</taxon>
        <taxon>Actinomycetes</taxon>
        <taxon>Kineosporiales</taxon>
        <taxon>Kineosporiaceae</taxon>
        <taxon>Kineosporia</taxon>
    </lineage>
</organism>
<proteinExistence type="predicted"/>
<dbReference type="SUPFAM" id="SSF53756">
    <property type="entry name" value="UDP-Glycosyltransferase/glycogen phosphorylase"/>
    <property type="match status" value="1"/>
</dbReference>
<accession>A0ABP6ZAG3</accession>
<name>A0ABP6ZAG3_9ACTN</name>
<keyword evidence="3" id="KW-1185">Reference proteome</keyword>
<dbReference type="EMBL" id="BAAAZO010000003">
    <property type="protein sequence ID" value="GAA3603179.1"/>
    <property type="molecule type" value="Genomic_DNA"/>
</dbReference>
<evidence type="ECO:0000256" key="1">
    <source>
        <dbReference type="SAM" id="MobiDB-lite"/>
    </source>
</evidence>
<feature type="compositionally biased region" description="Polar residues" evidence="1">
    <location>
        <begin position="1"/>
        <end position="19"/>
    </location>
</feature>
<dbReference type="Gene3D" id="3.40.50.2000">
    <property type="entry name" value="Glycogen Phosphorylase B"/>
    <property type="match status" value="2"/>
</dbReference>
<reference evidence="3" key="1">
    <citation type="journal article" date="2019" name="Int. J. Syst. Evol. Microbiol.">
        <title>The Global Catalogue of Microorganisms (GCM) 10K type strain sequencing project: providing services to taxonomists for standard genome sequencing and annotation.</title>
        <authorList>
            <consortium name="The Broad Institute Genomics Platform"/>
            <consortium name="The Broad Institute Genome Sequencing Center for Infectious Disease"/>
            <person name="Wu L."/>
            <person name="Ma J."/>
        </authorList>
    </citation>
    <scope>NUCLEOTIDE SEQUENCE [LARGE SCALE GENOMIC DNA]</scope>
    <source>
        <strain evidence="3">JCM 16902</strain>
    </source>
</reference>
<sequence>MVTISSSPGASRTATATSDNPREAPVSPSRKRRRASPEWEGRTIIKIAALPGRGVYVRHLGHPEGVDGVHRPTVQMPGSAPKPPAAFDPAWIQTHLGEMQIVHVHALAPRMSAEQVKAAVQATRDAGRPLIVTAYHLSDPTGLDEAGYAAQLDALIPAADQVVTLTESAAKEIAKRWKVTAQVQPHPHAVDFVTMRRERPARGQNGPYLVGVHLGSLRLPSDPVKVVSALAEAAKRTPDVRLVLYVHDHLLDADSTRYDPATIREIDRIVTDAGGTLRAHRPMTDSQLWDNIFGLDAALVPPFFGSHSLWPEACYDLGTQAIMPANSHSSSQRPALTYTCDRNGIPDVASLAKAFAEAVRAPQVEHADPTARFNERVAIAEWLRNTYERLLDEKA</sequence>
<evidence type="ECO:0000313" key="3">
    <source>
        <dbReference type="Proteomes" id="UP001501074"/>
    </source>
</evidence>
<protein>
    <recommendedName>
        <fullName evidence="4">Glycosyltransferase subfamily 4-like N-terminal domain-containing protein</fullName>
    </recommendedName>
</protein>
<feature type="region of interest" description="Disordered" evidence="1">
    <location>
        <begin position="1"/>
        <end position="38"/>
    </location>
</feature>
<comment type="caution">
    <text evidence="2">The sequence shown here is derived from an EMBL/GenBank/DDBJ whole genome shotgun (WGS) entry which is preliminary data.</text>
</comment>
<dbReference type="Proteomes" id="UP001501074">
    <property type="component" value="Unassembled WGS sequence"/>
</dbReference>
<gene>
    <name evidence="2" type="ORF">GCM10022223_18560</name>
</gene>
<evidence type="ECO:0000313" key="2">
    <source>
        <dbReference type="EMBL" id="GAA3603179.1"/>
    </source>
</evidence>
<evidence type="ECO:0008006" key="4">
    <source>
        <dbReference type="Google" id="ProtNLM"/>
    </source>
</evidence>